<evidence type="ECO:0000313" key="3">
    <source>
        <dbReference type="Proteomes" id="UP001177744"/>
    </source>
</evidence>
<feature type="compositionally biased region" description="Polar residues" evidence="1">
    <location>
        <begin position="1"/>
        <end position="10"/>
    </location>
</feature>
<dbReference type="EMBL" id="JAULJE010000003">
    <property type="protein sequence ID" value="KAK1345390.1"/>
    <property type="molecule type" value="Genomic_DNA"/>
</dbReference>
<feature type="compositionally biased region" description="Polar residues" evidence="1">
    <location>
        <begin position="114"/>
        <end position="124"/>
    </location>
</feature>
<organism evidence="2 3">
    <name type="scientific">Cnephaeus nilssonii</name>
    <name type="common">Northern bat</name>
    <name type="synonym">Eptesicus nilssonii</name>
    <dbReference type="NCBI Taxonomy" id="3371016"/>
    <lineage>
        <taxon>Eukaryota</taxon>
        <taxon>Metazoa</taxon>
        <taxon>Chordata</taxon>
        <taxon>Craniata</taxon>
        <taxon>Vertebrata</taxon>
        <taxon>Euteleostomi</taxon>
        <taxon>Mammalia</taxon>
        <taxon>Eutheria</taxon>
        <taxon>Laurasiatheria</taxon>
        <taxon>Chiroptera</taxon>
        <taxon>Yangochiroptera</taxon>
        <taxon>Vespertilionidae</taxon>
        <taxon>Cnephaeus</taxon>
    </lineage>
</organism>
<feature type="region of interest" description="Disordered" evidence="1">
    <location>
        <begin position="1"/>
        <end position="25"/>
    </location>
</feature>
<feature type="compositionally biased region" description="Basic and acidic residues" evidence="1">
    <location>
        <begin position="11"/>
        <end position="25"/>
    </location>
</feature>
<comment type="caution">
    <text evidence="2">The sequence shown here is derived from an EMBL/GenBank/DDBJ whole genome shotgun (WGS) entry which is preliminary data.</text>
</comment>
<evidence type="ECO:0000313" key="2">
    <source>
        <dbReference type="EMBL" id="KAK1345390.1"/>
    </source>
</evidence>
<feature type="region of interest" description="Disordered" evidence="1">
    <location>
        <begin position="53"/>
        <end position="81"/>
    </location>
</feature>
<proteinExistence type="predicted"/>
<keyword evidence="3" id="KW-1185">Reference proteome</keyword>
<dbReference type="AlphaFoldDB" id="A0AA40LTM5"/>
<feature type="region of interest" description="Disordered" evidence="1">
    <location>
        <begin position="95"/>
        <end position="124"/>
    </location>
</feature>
<evidence type="ECO:0000256" key="1">
    <source>
        <dbReference type="SAM" id="MobiDB-lite"/>
    </source>
</evidence>
<protein>
    <submittedName>
        <fullName evidence="2">Uncharacterized protein</fullName>
    </submittedName>
</protein>
<reference evidence="2" key="1">
    <citation type="submission" date="2023-06" db="EMBL/GenBank/DDBJ databases">
        <title>Reference genome for the Northern bat (Eptesicus nilssonii), a most northern bat species.</title>
        <authorList>
            <person name="Laine V.N."/>
            <person name="Pulliainen A.T."/>
            <person name="Lilley T.M."/>
        </authorList>
    </citation>
    <scope>NUCLEOTIDE SEQUENCE</scope>
    <source>
        <strain evidence="2">BLF_Eptnil</strain>
        <tissue evidence="2">Kidney</tissue>
    </source>
</reference>
<accession>A0AA40LTM5</accession>
<sequence length="124" mass="13725">MQTFVTQQWKQSKDKPSCLHGKKLSERKVKSPLHLFSTLRSSLYRVSSIRDWGRVGEGRPGRPATLPRLGKSKAKLKAEQDGISKTHKLLRRTCAGAPKAEDGAPKAHRPFGRSLSSDPGPSRP</sequence>
<dbReference type="Proteomes" id="UP001177744">
    <property type="component" value="Unassembled WGS sequence"/>
</dbReference>
<name>A0AA40LTM5_CNENI</name>
<gene>
    <name evidence="2" type="ORF">QTO34_014102</name>
</gene>